<comment type="caution">
    <text evidence="7">The sequence shown here is derived from an EMBL/GenBank/DDBJ whole genome shotgun (WGS) entry which is preliminary data.</text>
</comment>
<evidence type="ECO:0000256" key="4">
    <source>
        <dbReference type="ARBA" id="ARBA00022989"/>
    </source>
</evidence>
<feature type="transmembrane region" description="Helical" evidence="6">
    <location>
        <begin position="103"/>
        <end position="121"/>
    </location>
</feature>
<name>A0A3S4F6H6_9BRAD</name>
<evidence type="ECO:0000313" key="8">
    <source>
        <dbReference type="Proteomes" id="UP000289200"/>
    </source>
</evidence>
<dbReference type="Pfam" id="PF06146">
    <property type="entry name" value="PsiE"/>
    <property type="match status" value="1"/>
</dbReference>
<organism evidence="7 8">
    <name type="scientific">Rhodoplanes serenus</name>
    <dbReference type="NCBI Taxonomy" id="200615"/>
    <lineage>
        <taxon>Bacteria</taxon>
        <taxon>Pseudomonadati</taxon>
        <taxon>Pseudomonadota</taxon>
        <taxon>Alphaproteobacteria</taxon>
        <taxon>Hyphomicrobiales</taxon>
        <taxon>Nitrobacteraceae</taxon>
        <taxon>Rhodoplanes</taxon>
    </lineage>
</organism>
<comment type="subcellular location">
    <subcellularLocation>
        <location evidence="1">Cell membrane</location>
        <topology evidence="1">Multi-pass membrane protein</topology>
    </subcellularLocation>
</comment>
<evidence type="ECO:0000256" key="1">
    <source>
        <dbReference type="ARBA" id="ARBA00004651"/>
    </source>
</evidence>
<sequence>MKLLERLDINTAQWHLASTYEKFEQVVVLALTGLIIVVIASAVWHLAAKILFSLILSSFDPTDPAVFQTVFGMILTVIIALEFKHSILIMVRRQQSVVQVRTVVLIAMLAVIRKFIIIDISTTTASHVLALAAAIIALGAVYWLVREQDRKDQIDVLERGTREIRDHA</sequence>
<evidence type="ECO:0008006" key="9">
    <source>
        <dbReference type="Google" id="ProtNLM"/>
    </source>
</evidence>
<evidence type="ECO:0000256" key="2">
    <source>
        <dbReference type="ARBA" id="ARBA00022475"/>
    </source>
</evidence>
<dbReference type="GO" id="GO:0005886">
    <property type="term" value="C:plasma membrane"/>
    <property type="evidence" value="ECO:0007669"/>
    <property type="project" value="UniProtKB-SubCell"/>
</dbReference>
<proteinExistence type="predicted"/>
<feature type="transmembrane region" description="Helical" evidence="6">
    <location>
        <begin position="26"/>
        <end position="45"/>
    </location>
</feature>
<accession>A0A3S4F6H6</accession>
<evidence type="ECO:0000256" key="5">
    <source>
        <dbReference type="ARBA" id="ARBA00023136"/>
    </source>
</evidence>
<dbReference type="OrthoDB" id="598027at2"/>
<dbReference type="InterPro" id="IPR020948">
    <property type="entry name" value="P_starv_induced_PsiE-like"/>
</dbReference>
<evidence type="ECO:0000313" key="7">
    <source>
        <dbReference type="EMBL" id="VCU06683.1"/>
    </source>
</evidence>
<feature type="transmembrane region" description="Helical" evidence="6">
    <location>
        <begin position="127"/>
        <end position="145"/>
    </location>
</feature>
<evidence type="ECO:0000256" key="3">
    <source>
        <dbReference type="ARBA" id="ARBA00022692"/>
    </source>
</evidence>
<dbReference type="Proteomes" id="UP000289200">
    <property type="component" value="Unassembled WGS sequence"/>
</dbReference>
<keyword evidence="5 6" id="KW-0472">Membrane</keyword>
<protein>
    <recommendedName>
        <fullName evidence="9">Protein PsiE</fullName>
    </recommendedName>
</protein>
<keyword evidence="8" id="KW-1185">Reference proteome</keyword>
<feature type="transmembrane region" description="Helical" evidence="6">
    <location>
        <begin position="65"/>
        <end position="83"/>
    </location>
</feature>
<dbReference type="EMBL" id="UWOC01000111">
    <property type="protein sequence ID" value="VCU06683.1"/>
    <property type="molecule type" value="Genomic_DNA"/>
</dbReference>
<keyword evidence="2" id="KW-1003">Cell membrane</keyword>
<keyword evidence="3 6" id="KW-0812">Transmembrane</keyword>
<gene>
    <name evidence="7" type="ORF">RHODGE_RHODGE_01330</name>
</gene>
<evidence type="ECO:0000256" key="6">
    <source>
        <dbReference type="SAM" id="Phobius"/>
    </source>
</evidence>
<dbReference type="AlphaFoldDB" id="A0A3S4F6H6"/>
<reference evidence="8" key="1">
    <citation type="submission" date="2018-10" db="EMBL/GenBank/DDBJ databases">
        <authorList>
            <person name="Peiro R."/>
            <person name="Begona"/>
            <person name="Cbmso G."/>
            <person name="Lopez M."/>
            <person name="Gonzalez S."/>
            <person name="Sacristan E."/>
            <person name="Castillo E."/>
        </authorList>
    </citation>
    <scope>NUCLEOTIDE SEQUENCE [LARGE SCALE GENOMIC DNA]</scope>
</reference>
<dbReference type="RefSeq" id="WP_129608295.1">
    <property type="nucleotide sequence ID" value="NZ_UWOC01000111.1"/>
</dbReference>
<keyword evidence="4 6" id="KW-1133">Transmembrane helix</keyword>